<protein>
    <submittedName>
        <fullName evidence="1">Uncharacterized protein</fullName>
    </submittedName>
</protein>
<gene>
    <name evidence="1" type="ORF">RRG08_057680</name>
</gene>
<reference evidence="1" key="1">
    <citation type="journal article" date="2023" name="G3 (Bethesda)">
        <title>A reference genome for the long-term kleptoplast-retaining sea slug Elysia crispata morphotype clarki.</title>
        <authorList>
            <person name="Eastman K.E."/>
            <person name="Pendleton A.L."/>
            <person name="Shaikh M.A."/>
            <person name="Suttiyut T."/>
            <person name="Ogas R."/>
            <person name="Tomko P."/>
            <person name="Gavelis G."/>
            <person name="Widhalm J.R."/>
            <person name="Wisecaver J.H."/>
        </authorList>
    </citation>
    <scope>NUCLEOTIDE SEQUENCE</scope>
    <source>
        <strain evidence="1">ECLA1</strain>
    </source>
</reference>
<sequence>MPLPQAMVHCAGGVGPSPGPVDVPEHLKHDFLKSYSSDCLIHHTPHQATIFSSHRHRSTKEKKVQN</sequence>
<name>A0AAE1DXG4_9GAST</name>
<dbReference type="AlphaFoldDB" id="A0AAE1DXG4"/>
<proteinExistence type="predicted"/>
<keyword evidence="2" id="KW-1185">Reference proteome</keyword>
<accession>A0AAE1DXG4</accession>
<dbReference type="EMBL" id="JAWDGP010001977">
    <property type="protein sequence ID" value="KAK3786302.1"/>
    <property type="molecule type" value="Genomic_DNA"/>
</dbReference>
<evidence type="ECO:0000313" key="1">
    <source>
        <dbReference type="EMBL" id="KAK3786302.1"/>
    </source>
</evidence>
<evidence type="ECO:0000313" key="2">
    <source>
        <dbReference type="Proteomes" id="UP001283361"/>
    </source>
</evidence>
<comment type="caution">
    <text evidence="1">The sequence shown here is derived from an EMBL/GenBank/DDBJ whole genome shotgun (WGS) entry which is preliminary data.</text>
</comment>
<dbReference type="Proteomes" id="UP001283361">
    <property type="component" value="Unassembled WGS sequence"/>
</dbReference>
<organism evidence="1 2">
    <name type="scientific">Elysia crispata</name>
    <name type="common">lettuce slug</name>
    <dbReference type="NCBI Taxonomy" id="231223"/>
    <lineage>
        <taxon>Eukaryota</taxon>
        <taxon>Metazoa</taxon>
        <taxon>Spiralia</taxon>
        <taxon>Lophotrochozoa</taxon>
        <taxon>Mollusca</taxon>
        <taxon>Gastropoda</taxon>
        <taxon>Heterobranchia</taxon>
        <taxon>Euthyneura</taxon>
        <taxon>Panpulmonata</taxon>
        <taxon>Sacoglossa</taxon>
        <taxon>Placobranchoidea</taxon>
        <taxon>Plakobranchidae</taxon>
        <taxon>Elysia</taxon>
    </lineage>
</organism>